<dbReference type="InterPro" id="IPR001752">
    <property type="entry name" value="Kinesin_motor_dom"/>
</dbReference>
<keyword evidence="5 11" id="KW-0547">Nucleotide-binding</keyword>
<dbReference type="InterPro" id="IPR032405">
    <property type="entry name" value="Kinesin_assoc"/>
</dbReference>
<comment type="caution">
    <text evidence="16">The sequence shown here is derived from an EMBL/GenBank/DDBJ whole genome shotgun (WGS) entry which is preliminary data.</text>
</comment>
<keyword evidence="6 11" id="KW-0067">ATP-binding</keyword>
<dbReference type="SUPFAM" id="SSF52540">
    <property type="entry name" value="P-loop containing nucleoside triphosphate hydrolases"/>
    <property type="match status" value="1"/>
</dbReference>
<dbReference type="SMART" id="SM00233">
    <property type="entry name" value="PH"/>
    <property type="match status" value="1"/>
</dbReference>
<evidence type="ECO:0000256" key="13">
    <source>
        <dbReference type="SAM" id="MobiDB-lite"/>
    </source>
</evidence>
<name>A0AAV6V1D5_9ARAC</name>
<dbReference type="GO" id="GO:0005524">
    <property type="term" value="F:ATP binding"/>
    <property type="evidence" value="ECO:0007669"/>
    <property type="project" value="UniProtKB-UniRule"/>
</dbReference>
<dbReference type="GO" id="GO:0010975">
    <property type="term" value="P:regulation of neuron projection development"/>
    <property type="evidence" value="ECO:0007669"/>
    <property type="project" value="UniProtKB-ARBA"/>
</dbReference>
<feature type="domain" description="PH" evidence="14">
    <location>
        <begin position="1629"/>
        <end position="1727"/>
    </location>
</feature>
<gene>
    <name evidence="16" type="ORF">JTE90_026115</name>
</gene>
<dbReference type="InterPro" id="IPR019821">
    <property type="entry name" value="Kinesin_motor_CS"/>
</dbReference>
<proteinExistence type="inferred from homology"/>
<feature type="domain" description="Kinesin motor" evidence="15">
    <location>
        <begin position="3"/>
        <end position="348"/>
    </location>
</feature>
<dbReference type="Gene3D" id="6.10.250.2520">
    <property type="match status" value="1"/>
</dbReference>
<dbReference type="PROSITE" id="PS50003">
    <property type="entry name" value="PH_DOMAIN"/>
    <property type="match status" value="1"/>
</dbReference>
<dbReference type="InterPro" id="IPR027417">
    <property type="entry name" value="P-loop_NTPase"/>
</dbReference>
<evidence type="ECO:0000256" key="5">
    <source>
        <dbReference type="ARBA" id="ARBA00022741"/>
    </source>
</evidence>
<dbReference type="InterPro" id="IPR022140">
    <property type="entry name" value="Kinesin-like_KIF1-typ"/>
</dbReference>
<keyword evidence="9" id="KW-0206">Cytoskeleton</keyword>
<evidence type="ECO:0000256" key="8">
    <source>
        <dbReference type="ARBA" id="ARBA00023175"/>
    </source>
</evidence>
<dbReference type="Pfam" id="PF12423">
    <property type="entry name" value="KIF1B"/>
    <property type="match status" value="1"/>
</dbReference>
<dbReference type="Pfam" id="PF16183">
    <property type="entry name" value="Kinesin_assoc"/>
    <property type="match status" value="2"/>
</dbReference>
<comment type="similarity">
    <text evidence="11">Belongs to the TRAFAC class myosin-kinesin ATPase superfamily. Kinesin family.</text>
</comment>
<evidence type="ECO:0000256" key="7">
    <source>
        <dbReference type="ARBA" id="ARBA00023054"/>
    </source>
</evidence>
<evidence type="ECO:0000313" key="17">
    <source>
        <dbReference type="Proteomes" id="UP000827092"/>
    </source>
</evidence>
<dbReference type="InterPro" id="IPR011993">
    <property type="entry name" value="PH-like_dom_sf"/>
</dbReference>
<evidence type="ECO:0000259" key="15">
    <source>
        <dbReference type="PROSITE" id="PS50067"/>
    </source>
</evidence>
<dbReference type="PANTHER" id="PTHR47117">
    <property type="entry name" value="STAR-RELATED LIPID TRANSFER PROTEIN 9"/>
    <property type="match status" value="1"/>
</dbReference>
<dbReference type="SUPFAM" id="SSF50729">
    <property type="entry name" value="PH domain-like"/>
    <property type="match status" value="1"/>
</dbReference>
<dbReference type="PROSITE" id="PS00411">
    <property type="entry name" value="KINESIN_MOTOR_1"/>
    <property type="match status" value="1"/>
</dbReference>
<protein>
    <recommendedName>
        <fullName evidence="2">Kinesin-like protein unc-104</fullName>
    </recommendedName>
</protein>
<dbReference type="PRINTS" id="PR00380">
    <property type="entry name" value="KINESINHEAVY"/>
</dbReference>
<organism evidence="16 17">
    <name type="scientific">Oedothorax gibbosus</name>
    <dbReference type="NCBI Taxonomy" id="931172"/>
    <lineage>
        <taxon>Eukaryota</taxon>
        <taxon>Metazoa</taxon>
        <taxon>Ecdysozoa</taxon>
        <taxon>Arthropoda</taxon>
        <taxon>Chelicerata</taxon>
        <taxon>Arachnida</taxon>
        <taxon>Araneae</taxon>
        <taxon>Araneomorphae</taxon>
        <taxon>Entelegynae</taxon>
        <taxon>Araneoidea</taxon>
        <taxon>Linyphiidae</taxon>
        <taxon>Erigoninae</taxon>
        <taxon>Oedothorax</taxon>
    </lineage>
</organism>
<evidence type="ECO:0000259" key="14">
    <source>
        <dbReference type="PROSITE" id="PS50003"/>
    </source>
</evidence>
<dbReference type="GO" id="GO:0051222">
    <property type="term" value="P:positive regulation of protein transport"/>
    <property type="evidence" value="ECO:0007669"/>
    <property type="project" value="UniProtKB-ARBA"/>
</dbReference>
<dbReference type="Pfam" id="PF00169">
    <property type="entry name" value="PH"/>
    <property type="match status" value="1"/>
</dbReference>
<dbReference type="CDD" id="cd01365">
    <property type="entry name" value="KISc_KIF1A_KIF1B"/>
    <property type="match status" value="1"/>
</dbReference>
<keyword evidence="3" id="KW-0963">Cytoplasm</keyword>
<dbReference type="GO" id="GO:0008582">
    <property type="term" value="P:regulation of synaptic assembly at neuromuscular junction"/>
    <property type="evidence" value="ECO:0007669"/>
    <property type="project" value="UniProtKB-ARBA"/>
</dbReference>
<comment type="function">
    <text evidence="10">Required for presynaptic maturation, has a role in axonal transport of dense-core vesicles carrying synaptic vesicle precursors, components required for the morphological transformation of axonal growth cones to mature boutons.</text>
</comment>
<dbReference type="Gene3D" id="3.40.850.10">
    <property type="entry name" value="Kinesin motor domain"/>
    <property type="match status" value="1"/>
</dbReference>
<dbReference type="SMART" id="SM00129">
    <property type="entry name" value="KISc"/>
    <property type="match status" value="1"/>
</dbReference>
<dbReference type="InterPro" id="IPR049780">
    <property type="entry name" value="PH_KIFIA_KIFIB"/>
</dbReference>
<evidence type="ECO:0000256" key="2">
    <source>
        <dbReference type="ARBA" id="ARBA00020751"/>
    </source>
</evidence>
<evidence type="ECO:0000256" key="12">
    <source>
        <dbReference type="SAM" id="Coils"/>
    </source>
</evidence>
<dbReference type="GO" id="GO:0005874">
    <property type="term" value="C:microtubule"/>
    <property type="evidence" value="ECO:0007669"/>
    <property type="project" value="UniProtKB-KW"/>
</dbReference>
<dbReference type="FunFam" id="3.40.850.10:FF:000004">
    <property type="entry name" value="Kinesin-like protein isoform 2"/>
    <property type="match status" value="1"/>
</dbReference>
<dbReference type="GO" id="GO:0021700">
    <property type="term" value="P:developmental maturation"/>
    <property type="evidence" value="ECO:0007669"/>
    <property type="project" value="UniProtKB-ARBA"/>
</dbReference>
<dbReference type="Pfam" id="PF12473">
    <property type="entry name" value="DUF3694"/>
    <property type="match status" value="1"/>
</dbReference>
<evidence type="ECO:0000256" key="1">
    <source>
        <dbReference type="ARBA" id="ARBA00004245"/>
    </source>
</evidence>
<dbReference type="EMBL" id="JAFNEN010000202">
    <property type="protein sequence ID" value="KAG8189808.1"/>
    <property type="molecule type" value="Genomic_DNA"/>
</dbReference>
<dbReference type="FunFam" id="2.60.200.20:FF:000001">
    <property type="entry name" value="Kinesin family member 1B"/>
    <property type="match status" value="1"/>
</dbReference>
<dbReference type="InterPro" id="IPR001849">
    <property type="entry name" value="PH_domain"/>
</dbReference>
<dbReference type="PROSITE" id="PS50067">
    <property type="entry name" value="KINESIN_MOTOR_2"/>
    <property type="match status" value="1"/>
</dbReference>
<dbReference type="InterPro" id="IPR008984">
    <property type="entry name" value="SMAD_FHA_dom_sf"/>
</dbReference>
<evidence type="ECO:0000256" key="6">
    <source>
        <dbReference type="ARBA" id="ARBA00022840"/>
    </source>
</evidence>
<dbReference type="Proteomes" id="UP000827092">
    <property type="component" value="Unassembled WGS sequence"/>
</dbReference>
<dbReference type="GO" id="GO:1904115">
    <property type="term" value="C:axon cytoplasm"/>
    <property type="evidence" value="ECO:0007669"/>
    <property type="project" value="GOC"/>
</dbReference>
<feature type="compositionally biased region" description="Low complexity" evidence="13">
    <location>
        <begin position="1596"/>
        <end position="1610"/>
    </location>
</feature>
<dbReference type="GO" id="GO:0048490">
    <property type="term" value="P:anterograde synaptic vesicle transport"/>
    <property type="evidence" value="ECO:0007669"/>
    <property type="project" value="UniProtKB-ARBA"/>
</dbReference>
<feature type="binding site" evidence="11">
    <location>
        <begin position="97"/>
        <end position="104"/>
    </location>
    <ligand>
        <name>ATP</name>
        <dbReference type="ChEBI" id="CHEBI:30616"/>
    </ligand>
</feature>
<keyword evidence="17" id="KW-1185">Reference proteome</keyword>
<dbReference type="GO" id="GO:0030425">
    <property type="term" value="C:dendrite"/>
    <property type="evidence" value="ECO:0007669"/>
    <property type="project" value="UniProtKB-ARBA"/>
</dbReference>
<evidence type="ECO:0000256" key="9">
    <source>
        <dbReference type="ARBA" id="ARBA00023212"/>
    </source>
</evidence>
<evidence type="ECO:0000256" key="10">
    <source>
        <dbReference type="ARBA" id="ARBA00056070"/>
    </source>
</evidence>
<evidence type="ECO:0000313" key="16">
    <source>
        <dbReference type="EMBL" id="KAG8189808.1"/>
    </source>
</evidence>
<evidence type="ECO:0000256" key="4">
    <source>
        <dbReference type="ARBA" id="ARBA00022701"/>
    </source>
</evidence>
<comment type="subcellular location">
    <subcellularLocation>
        <location evidence="1">Cytoplasm</location>
        <location evidence="1">Cytoskeleton</location>
    </subcellularLocation>
</comment>
<dbReference type="CDD" id="cd01233">
    <property type="entry name" value="PH_KIFIA_KIFIB"/>
    <property type="match status" value="1"/>
</dbReference>
<evidence type="ECO:0000256" key="3">
    <source>
        <dbReference type="ARBA" id="ARBA00022490"/>
    </source>
</evidence>
<sequence length="1746" mass="198661">MTSVKVAVRVRPFNNREINRDCKCIINMKGKTTSILNPKAPPNTKEALKSFNYDYSYLSIDSNDPQFASQEIVYKDIGEEMLLHAFEGYNVCIFAYGQTGAGKSYTMMGKQEDGQEGIIPHICKDLFRKIKSTNEDTLYSIEVSYMEIYCERVRDLLNPKNKNNLRVREHPLLGPYVEDLSKLAVTSYQDIHDLMDEGNKARTVAATNMNETSSRSHAVFTIIFTQRKHDKTTGLTAEKLSKISLVDLAGSERADSTGAQGTRLKEGANINKSLTTLGKVISALAEIATKKKKKADFIPYRDSALTWLLRENLGGNSKTAMIAAISPADINYDETLSTLRYADRAKQIVCKAVVNEDANAKLIRELKDEIERLKAMLLAGGIDADGENNKNNINKKKQRTVSSSGEDVIEQLQESEKLIAELNETWEEKLKKTEAIRLQREAVFAEMGVALREDGDTVGVFSPKKVKTPHLVNLNEDPLMSECLIYYIKDGVTRVGRPDANVPQDIKLTGSHILNEHCMFENFGGTVTVKTCLNAMCYVNGREVVDEVVLQTGSRVILGKYHVFRFQNPEQARECRKSFIETPNNSILPKDSILNNYSGGDPVDWTFAQLELLEKQGIDLKIEMEKKLVALEEQYKKEKEEADQIFQQEKKNYEAKIESLQRQVEEQSMMSSMYSSCCINDLEATLDEDSDIIEPVWTEHQYQLAEWAFQKWKYHQFTSLRDDLWGNAIFLKEANAISVELKKRVQFQFVLLTDTLYSPLLPDMLNRDDIEEGRERPYPRTIVAVEVQDTKNGATHYWTLSKLRHRLELMRSSYYEDTTPDSPDTNDDFLQCISACAKQRLSAGLTVNSFVPSRNRQRLELMRDMYHNEAELSPTSPEYNVEAITGGDPFYDRFPWFRLIGRAFVYLSNLLYPLPLIQKVAIVNEKGDVKGYLRVAVQAVLDEEETSEVNQRGVRQSARISFSDDLFQKQKKVPKSENECNMSDKDFNSSQERIVEGQGAAADGSGFETDMYDTENNNKESDEKCTLSENEEKDCDHPTHLHLGKEFTFRVTVLQAINISKEYADIFCQFNFLHRHDEAFSTEPLKNTGKSHSPGFFHVQNITVKITKSFLEYIKAQPIVFEVFGHYQQHPLHRDARDFFPQQNTRQPPRRMFPQSIPISQPIRSPKFGVLQSLSTTHVHARHDLLVWFEICELEPNGEYVPVVVDHNDDSPCRGTFLLHQGIQRRIRITLVHEPMVDFQWKDVRELVVGRIRTTPECDDDDSDTSVLSLGIFPGDFYEKSGDDRTFFRFEAAWDSSLHNSVLMNRSTSSKERIYMTLSAYLELENCAQPAIITKDLCLIICGRDARTVPRISPNARSLRHIFSGSYKNSEGNHVSGVYEVLMKRAADSGSPGVQRRQRRVLDTSATYVRGEENLHGWRPRGDSLIFDHQWELEKMTRLEDVERVRHILLLREKLGFNHSLGHTPDISKMEKDACNLVAKASIDGNFPAAALVLSPTSPTTANRMTVDESVYAPWEMTEKERELTSKCVNLINSHIPSKPPPTPYIKDELTTPTEEVDVISRSSSIHSSMASSSSQESFLRTLHMEKYGGEDGGTSMVPSRSSSAPSSHRNSGRFLYVAEVEEIGVSPVVSRKGYLNCLDDKTKGWVKHWVVVRRPYVFIYKNEKDLVERGMINLATAQVEYSEDQEAMLKVPNTFSVVTKHRGFLLQTLGDKEVYEWLYAINPLLAGQIRSKLSRRCPMLLATTS</sequence>
<reference evidence="16 17" key="1">
    <citation type="journal article" date="2022" name="Nat. Ecol. Evol.">
        <title>A masculinizing supergene underlies an exaggerated male reproductive morph in a spider.</title>
        <authorList>
            <person name="Hendrickx F."/>
            <person name="De Corte Z."/>
            <person name="Sonet G."/>
            <person name="Van Belleghem S.M."/>
            <person name="Kostlbacher S."/>
            <person name="Vangestel C."/>
        </authorList>
    </citation>
    <scope>NUCLEOTIDE SEQUENCE [LARGE SCALE GENOMIC DNA]</scope>
    <source>
        <strain evidence="16">W744_W776</strain>
    </source>
</reference>
<dbReference type="GO" id="GO:0098793">
    <property type="term" value="C:presynapse"/>
    <property type="evidence" value="ECO:0007669"/>
    <property type="project" value="UniProtKB-ARBA"/>
</dbReference>
<dbReference type="FunFam" id="2.30.29.30:FF:000204">
    <property type="entry name" value="kinesin-like protein unc-104 isoform X6"/>
    <property type="match status" value="1"/>
</dbReference>
<dbReference type="GO" id="GO:0008017">
    <property type="term" value="F:microtubule binding"/>
    <property type="evidence" value="ECO:0007669"/>
    <property type="project" value="InterPro"/>
</dbReference>
<evidence type="ECO:0000256" key="11">
    <source>
        <dbReference type="PROSITE-ProRule" id="PRU00283"/>
    </source>
</evidence>
<keyword evidence="7 12" id="KW-0175">Coiled coil</keyword>
<dbReference type="CDD" id="cd22705">
    <property type="entry name" value="FHA_KIF1"/>
    <property type="match status" value="1"/>
</dbReference>
<dbReference type="InterPro" id="IPR022164">
    <property type="entry name" value="Kinesin-like"/>
</dbReference>
<feature type="coiled-coil region" evidence="12">
    <location>
        <begin position="405"/>
        <end position="432"/>
    </location>
</feature>
<dbReference type="GO" id="GO:0003777">
    <property type="term" value="F:microtubule motor activity"/>
    <property type="evidence" value="ECO:0007669"/>
    <property type="project" value="InterPro"/>
</dbReference>
<keyword evidence="4" id="KW-0493">Microtubule</keyword>
<accession>A0AAV6V1D5</accession>
<dbReference type="Gene3D" id="2.60.200.20">
    <property type="match status" value="1"/>
</dbReference>
<dbReference type="GO" id="GO:0051960">
    <property type="term" value="P:regulation of nervous system development"/>
    <property type="evidence" value="ECO:0007669"/>
    <property type="project" value="UniProtKB-ARBA"/>
</dbReference>
<dbReference type="SUPFAM" id="SSF49879">
    <property type="entry name" value="SMAD/FHA domain"/>
    <property type="match status" value="1"/>
</dbReference>
<dbReference type="InterPro" id="IPR036961">
    <property type="entry name" value="Kinesin_motor_dom_sf"/>
</dbReference>
<keyword evidence="8 11" id="KW-0505">Motor protein</keyword>
<dbReference type="Pfam" id="PF00225">
    <property type="entry name" value="Kinesin"/>
    <property type="match status" value="1"/>
</dbReference>
<dbReference type="GO" id="GO:0040012">
    <property type="term" value="P:regulation of locomotion"/>
    <property type="evidence" value="ECO:0007669"/>
    <property type="project" value="UniProtKB-ARBA"/>
</dbReference>
<dbReference type="GO" id="GO:0016192">
    <property type="term" value="P:vesicle-mediated transport"/>
    <property type="evidence" value="ECO:0007669"/>
    <property type="project" value="UniProtKB-ARBA"/>
</dbReference>
<feature type="coiled-coil region" evidence="12">
    <location>
        <begin position="621"/>
        <end position="670"/>
    </location>
</feature>
<dbReference type="PANTHER" id="PTHR47117:SF10">
    <property type="entry name" value="KINESIN-LIKE PROTEIN KIF1B"/>
    <property type="match status" value="1"/>
</dbReference>
<dbReference type="Gene3D" id="2.30.29.30">
    <property type="entry name" value="Pleckstrin-homology domain (PH domain)/Phosphotyrosine-binding domain (PTB)"/>
    <property type="match status" value="1"/>
</dbReference>
<feature type="region of interest" description="Disordered" evidence="13">
    <location>
        <begin position="1590"/>
        <end position="1610"/>
    </location>
</feature>